<dbReference type="GO" id="GO:0006888">
    <property type="term" value="P:endoplasmic reticulum to Golgi vesicle-mediated transport"/>
    <property type="evidence" value="ECO:0007669"/>
    <property type="project" value="TreeGrafter"/>
</dbReference>
<reference evidence="11" key="1">
    <citation type="submission" date="2016-10" db="EMBL/GenBank/DDBJ databases">
        <authorList>
            <person name="Benchimol M."/>
            <person name="Almeida L.G."/>
            <person name="Vasconcelos A.T."/>
            <person name="Perreira-Neves A."/>
            <person name="Rosa I.A."/>
            <person name="Tasca T."/>
            <person name="Bogo M.R."/>
            <person name="de Souza W."/>
        </authorList>
    </citation>
    <scope>NUCLEOTIDE SEQUENCE [LARGE SCALE GENOMIC DNA]</scope>
    <source>
        <strain evidence="11">K</strain>
    </source>
</reference>
<dbReference type="GeneID" id="94828502"/>
<evidence type="ECO:0000256" key="6">
    <source>
        <dbReference type="ARBA" id="ARBA00023289"/>
    </source>
</evidence>
<dbReference type="OrthoDB" id="27923at2759"/>
<evidence type="ECO:0000256" key="3">
    <source>
        <dbReference type="ARBA" id="ARBA00023136"/>
    </source>
</evidence>
<dbReference type="SUPFAM" id="SSF58038">
    <property type="entry name" value="SNARE fusion complex"/>
    <property type="match status" value="1"/>
</dbReference>
<dbReference type="PROSITE" id="PS50892">
    <property type="entry name" value="V_SNARE"/>
    <property type="match status" value="1"/>
</dbReference>
<dbReference type="InterPro" id="IPR010908">
    <property type="entry name" value="Longin_dom"/>
</dbReference>
<protein>
    <submittedName>
        <fullName evidence="11">Synaptobrevin YKT6</fullName>
    </submittedName>
</protein>
<evidence type="ECO:0000256" key="7">
    <source>
        <dbReference type="ARBA" id="ARBA00046278"/>
    </source>
</evidence>
<gene>
    <name evidence="11" type="primary">YKT6</name>
    <name evidence="11" type="ORF">TRFO_07633</name>
</gene>
<keyword evidence="3" id="KW-0472">Membrane</keyword>
<evidence type="ECO:0000256" key="1">
    <source>
        <dbReference type="ARBA" id="ARBA00008025"/>
    </source>
</evidence>
<feature type="domain" description="Longin" evidence="9">
    <location>
        <begin position="7"/>
        <end position="105"/>
    </location>
</feature>
<dbReference type="Gene3D" id="3.30.450.50">
    <property type="entry name" value="Longin domain"/>
    <property type="match status" value="1"/>
</dbReference>
<evidence type="ECO:0000313" key="12">
    <source>
        <dbReference type="Proteomes" id="UP000179807"/>
    </source>
</evidence>
<dbReference type="CDD" id="cd15843">
    <property type="entry name" value="R-SNARE"/>
    <property type="match status" value="1"/>
</dbReference>
<dbReference type="RefSeq" id="XP_068354516.1">
    <property type="nucleotide sequence ID" value="XM_068493798.1"/>
</dbReference>
<dbReference type="AlphaFoldDB" id="A0A1J4JV30"/>
<comment type="caution">
    <text evidence="11">The sequence shown here is derived from an EMBL/GenBank/DDBJ whole genome shotgun (WGS) entry which is preliminary data.</text>
</comment>
<evidence type="ECO:0000256" key="8">
    <source>
        <dbReference type="PROSITE-ProRule" id="PRU00290"/>
    </source>
</evidence>
<dbReference type="CDD" id="cd14824">
    <property type="entry name" value="Longin"/>
    <property type="match status" value="1"/>
</dbReference>
<feature type="domain" description="V-SNARE coiled-coil homology" evidence="10">
    <location>
        <begin position="135"/>
        <end position="195"/>
    </location>
</feature>
<dbReference type="InterPro" id="IPR042855">
    <property type="entry name" value="V_SNARE_CC"/>
</dbReference>
<dbReference type="InterPro" id="IPR011012">
    <property type="entry name" value="Longin-like_dom_sf"/>
</dbReference>
<name>A0A1J4JV30_9EUKA</name>
<dbReference type="PROSITE" id="PS50859">
    <property type="entry name" value="LONGIN"/>
    <property type="match status" value="1"/>
</dbReference>
<dbReference type="SMART" id="SM01270">
    <property type="entry name" value="Longin"/>
    <property type="match status" value="1"/>
</dbReference>
<keyword evidence="8" id="KW-0175">Coiled coil</keyword>
<accession>A0A1J4JV30</accession>
<dbReference type="GO" id="GO:0005794">
    <property type="term" value="C:Golgi apparatus"/>
    <property type="evidence" value="ECO:0007669"/>
    <property type="project" value="TreeGrafter"/>
</dbReference>
<dbReference type="PANTHER" id="PTHR45806">
    <property type="entry name" value="SYNAPTOBREVIN HOMOLOG YKT6"/>
    <property type="match status" value="1"/>
</dbReference>
<dbReference type="PANTHER" id="PTHR45806:SF1">
    <property type="entry name" value="SYNAPTOBREVIN HOMOLOG YKT6"/>
    <property type="match status" value="1"/>
</dbReference>
<dbReference type="SUPFAM" id="SSF64356">
    <property type="entry name" value="SNARE-like"/>
    <property type="match status" value="1"/>
</dbReference>
<dbReference type="VEuPathDB" id="TrichDB:TRFO_07633"/>
<keyword evidence="5" id="KW-0449">Lipoprotein</keyword>
<evidence type="ECO:0000259" key="10">
    <source>
        <dbReference type="PROSITE" id="PS50892"/>
    </source>
</evidence>
<keyword evidence="2" id="KW-0488">Methylation</keyword>
<evidence type="ECO:0000256" key="5">
    <source>
        <dbReference type="ARBA" id="ARBA00023288"/>
    </source>
</evidence>
<dbReference type="EMBL" id="MLAK01000915">
    <property type="protein sequence ID" value="OHT01380.1"/>
    <property type="molecule type" value="Genomic_DNA"/>
</dbReference>
<evidence type="ECO:0000259" key="9">
    <source>
        <dbReference type="PROSITE" id="PS50859"/>
    </source>
</evidence>
<keyword evidence="12" id="KW-1185">Reference proteome</keyword>
<dbReference type="Gene3D" id="1.20.5.110">
    <property type="match status" value="1"/>
</dbReference>
<evidence type="ECO:0000256" key="4">
    <source>
        <dbReference type="ARBA" id="ARBA00023139"/>
    </source>
</evidence>
<comment type="similarity">
    <text evidence="1">Belongs to the synaptobrevin family.</text>
</comment>
<dbReference type="Pfam" id="PF13774">
    <property type="entry name" value="Longin"/>
    <property type="match status" value="1"/>
</dbReference>
<dbReference type="GO" id="GO:0005484">
    <property type="term" value="F:SNAP receptor activity"/>
    <property type="evidence" value="ECO:0007669"/>
    <property type="project" value="TreeGrafter"/>
</dbReference>
<comment type="subcellular location">
    <subcellularLocation>
        <location evidence="7">Endomembrane system</location>
        <topology evidence="7">Lipid-anchor</topology>
        <orientation evidence="7">Cytoplasmic side</orientation>
    </subcellularLocation>
</comment>
<dbReference type="Pfam" id="PF00957">
    <property type="entry name" value="Synaptobrevin"/>
    <property type="match status" value="1"/>
</dbReference>
<keyword evidence="4" id="KW-0564">Palmitate</keyword>
<organism evidence="11 12">
    <name type="scientific">Tritrichomonas foetus</name>
    <dbReference type="NCBI Taxonomy" id="1144522"/>
    <lineage>
        <taxon>Eukaryota</taxon>
        <taxon>Metamonada</taxon>
        <taxon>Parabasalia</taxon>
        <taxon>Tritrichomonadida</taxon>
        <taxon>Tritrichomonadidae</taxon>
        <taxon>Tritrichomonas</taxon>
    </lineage>
</organism>
<sequence>MKIYAVYLFRKSISQESNEASEMVDSAKDFSDVGFFYKKSVNEICDFTVKQLANSLNPIKQVTTEKNEFLFHVLRKDDVCSILIATKDYPSRAAYAILREIQNEYFIYNGSYPGGKSKSIAKAITVYQNPLHVDRLAQIQKNLDDTREIMILNMEKAIGREKSLEELCEKSQEISNQSKIFVRQSKDLNRCCSRV</sequence>
<dbReference type="Proteomes" id="UP000179807">
    <property type="component" value="Unassembled WGS sequence"/>
</dbReference>
<evidence type="ECO:0000256" key="2">
    <source>
        <dbReference type="ARBA" id="ARBA00022481"/>
    </source>
</evidence>
<keyword evidence="6" id="KW-0636">Prenylation</keyword>
<evidence type="ECO:0000313" key="11">
    <source>
        <dbReference type="EMBL" id="OHT01380.1"/>
    </source>
</evidence>
<proteinExistence type="inferred from homology"/>